<dbReference type="Gene3D" id="1.10.10.10">
    <property type="entry name" value="Winged helix-like DNA-binding domain superfamily/Winged helix DNA-binding domain"/>
    <property type="match status" value="1"/>
</dbReference>
<dbReference type="GO" id="GO:0005829">
    <property type="term" value="C:cytosol"/>
    <property type="evidence" value="ECO:0007669"/>
    <property type="project" value="TreeGrafter"/>
</dbReference>
<comment type="similarity">
    <text evidence="1">Belongs to the LysR transcriptional regulatory family.</text>
</comment>
<protein>
    <submittedName>
        <fullName evidence="6">LysR family transcriptional regulator</fullName>
    </submittedName>
</protein>
<dbReference type="GO" id="GO:0003677">
    <property type="term" value="F:DNA binding"/>
    <property type="evidence" value="ECO:0007669"/>
    <property type="project" value="UniProtKB-KW"/>
</dbReference>
<dbReference type="PANTHER" id="PTHR30419">
    <property type="entry name" value="HTH-TYPE TRANSCRIPTIONAL REGULATOR YBHD"/>
    <property type="match status" value="1"/>
</dbReference>
<sequence>MNTRDLDYFKILVDKKSFTEAAIACHVSQPTITAAIKRLEKEFAVKLIERDRIHQRLHVTRAGKILYQSATAIQLKLTNTQKELAATAQREIRFGLPPIIGTAYLPQLAEKLQQLSLLSLIKITETGSNALLKKILNGEIDLALMASPKPLTYSDLKAKIIGRRPFCIAVSPKSHLASLNQIAFADLADEQFIGVTAQYVHLKVFQNFCKYAAINPHIVYSAPDISWVKGLVRSNLGVALLADDAILPTDQLHKIYLTDPYPERFNISIVQRQEYVLSEAETQLVAELSKMNV</sequence>
<keyword evidence="2" id="KW-0805">Transcription regulation</keyword>
<dbReference type="GO" id="GO:0003700">
    <property type="term" value="F:DNA-binding transcription factor activity"/>
    <property type="evidence" value="ECO:0007669"/>
    <property type="project" value="InterPro"/>
</dbReference>
<dbReference type="InterPro" id="IPR000847">
    <property type="entry name" value="LysR_HTH_N"/>
</dbReference>
<feature type="domain" description="HTH lysR-type" evidence="5">
    <location>
        <begin position="1"/>
        <end position="58"/>
    </location>
</feature>
<dbReference type="RefSeq" id="WP_118910990.1">
    <property type="nucleotide sequence ID" value="NZ_QOCS01000016.1"/>
</dbReference>
<evidence type="ECO:0000256" key="2">
    <source>
        <dbReference type="ARBA" id="ARBA00023015"/>
    </source>
</evidence>
<proteinExistence type="inferred from homology"/>
<keyword evidence="4" id="KW-0804">Transcription</keyword>
<dbReference type="InterPro" id="IPR005119">
    <property type="entry name" value="LysR_subst-bd"/>
</dbReference>
<organism evidence="6 7">
    <name type="scientific">Bombilactobacillus bombi</name>
    <dbReference type="NCBI Taxonomy" id="1303590"/>
    <lineage>
        <taxon>Bacteria</taxon>
        <taxon>Bacillati</taxon>
        <taxon>Bacillota</taxon>
        <taxon>Bacilli</taxon>
        <taxon>Lactobacillales</taxon>
        <taxon>Lactobacillaceae</taxon>
        <taxon>Bombilactobacillus</taxon>
    </lineage>
</organism>
<dbReference type="AlphaFoldDB" id="A0A3R6V618"/>
<evidence type="ECO:0000259" key="5">
    <source>
        <dbReference type="PROSITE" id="PS50931"/>
    </source>
</evidence>
<gene>
    <name evidence="6" type="ORF">DS832_07285</name>
</gene>
<evidence type="ECO:0000313" key="6">
    <source>
        <dbReference type="EMBL" id="RHW45617.1"/>
    </source>
</evidence>
<dbReference type="Pfam" id="PF03466">
    <property type="entry name" value="LysR_substrate"/>
    <property type="match status" value="1"/>
</dbReference>
<dbReference type="InterPro" id="IPR036388">
    <property type="entry name" value="WH-like_DNA-bd_sf"/>
</dbReference>
<dbReference type="Pfam" id="PF00126">
    <property type="entry name" value="HTH_1"/>
    <property type="match status" value="1"/>
</dbReference>
<name>A0A3R6V618_9LACO</name>
<accession>A0A3R6V618</accession>
<reference evidence="6 7" key="1">
    <citation type="submission" date="2018-07" db="EMBL/GenBank/DDBJ databases">
        <title>Genome sequences of six Lactobacillus spp. isolated from bumble bee guts.</title>
        <authorList>
            <person name="Motta E.V.S."/>
            <person name="Moran N.A."/>
        </authorList>
    </citation>
    <scope>NUCLEOTIDE SEQUENCE [LARGE SCALE GENOMIC DNA]</scope>
    <source>
        <strain evidence="6 7">LV-8.1</strain>
    </source>
</reference>
<dbReference type="PRINTS" id="PR00039">
    <property type="entry name" value="HTHLYSR"/>
</dbReference>
<dbReference type="Proteomes" id="UP000284822">
    <property type="component" value="Unassembled WGS sequence"/>
</dbReference>
<dbReference type="Gene3D" id="3.40.190.290">
    <property type="match status" value="1"/>
</dbReference>
<dbReference type="InterPro" id="IPR050950">
    <property type="entry name" value="HTH-type_LysR_regulators"/>
</dbReference>
<comment type="caution">
    <text evidence="6">The sequence shown here is derived from an EMBL/GenBank/DDBJ whole genome shotgun (WGS) entry which is preliminary data.</text>
</comment>
<evidence type="ECO:0000256" key="3">
    <source>
        <dbReference type="ARBA" id="ARBA00023125"/>
    </source>
</evidence>
<dbReference type="SUPFAM" id="SSF46785">
    <property type="entry name" value="Winged helix' DNA-binding domain"/>
    <property type="match status" value="1"/>
</dbReference>
<evidence type="ECO:0000256" key="1">
    <source>
        <dbReference type="ARBA" id="ARBA00009437"/>
    </source>
</evidence>
<evidence type="ECO:0000256" key="4">
    <source>
        <dbReference type="ARBA" id="ARBA00023163"/>
    </source>
</evidence>
<dbReference type="SUPFAM" id="SSF53850">
    <property type="entry name" value="Periplasmic binding protein-like II"/>
    <property type="match status" value="1"/>
</dbReference>
<dbReference type="PROSITE" id="PS50931">
    <property type="entry name" value="HTH_LYSR"/>
    <property type="match status" value="1"/>
</dbReference>
<keyword evidence="3" id="KW-0238">DNA-binding</keyword>
<dbReference type="EMBL" id="QOCS01000016">
    <property type="protein sequence ID" value="RHW45617.1"/>
    <property type="molecule type" value="Genomic_DNA"/>
</dbReference>
<dbReference type="InterPro" id="IPR036390">
    <property type="entry name" value="WH_DNA-bd_sf"/>
</dbReference>
<evidence type="ECO:0000313" key="7">
    <source>
        <dbReference type="Proteomes" id="UP000284822"/>
    </source>
</evidence>